<dbReference type="Pfam" id="PF04972">
    <property type="entry name" value="BON"/>
    <property type="match status" value="2"/>
</dbReference>
<keyword evidence="3" id="KW-1185">Reference proteome</keyword>
<dbReference type="Gene3D" id="3.40.1520.20">
    <property type="match status" value="1"/>
</dbReference>
<dbReference type="AlphaFoldDB" id="A0A7Y0A3K4"/>
<gene>
    <name evidence="2" type="ORF">HHL20_01660</name>
</gene>
<dbReference type="EMBL" id="JABBGF010000001">
    <property type="protein sequence ID" value="NML56043.1"/>
    <property type="molecule type" value="Genomic_DNA"/>
</dbReference>
<evidence type="ECO:0000313" key="3">
    <source>
        <dbReference type="Proteomes" id="UP000552615"/>
    </source>
</evidence>
<dbReference type="RefSeq" id="WP_169229462.1">
    <property type="nucleotide sequence ID" value="NZ_JABBGF010000001.1"/>
</dbReference>
<organism evidence="2 3">
    <name type="scientific">Chryseobacterium cheonjiense</name>
    <dbReference type="NCBI Taxonomy" id="2728845"/>
    <lineage>
        <taxon>Bacteria</taxon>
        <taxon>Pseudomonadati</taxon>
        <taxon>Bacteroidota</taxon>
        <taxon>Flavobacteriia</taxon>
        <taxon>Flavobacteriales</taxon>
        <taxon>Weeksellaceae</taxon>
        <taxon>Chryseobacterium group</taxon>
        <taxon>Chryseobacterium</taxon>
    </lineage>
</organism>
<evidence type="ECO:0000259" key="1">
    <source>
        <dbReference type="Pfam" id="PF04972"/>
    </source>
</evidence>
<dbReference type="InterPro" id="IPR007055">
    <property type="entry name" value="BON_dom"/>
</dbReference>
<comment type="caution">
    <text evidence="2">The sequence shown here is derived from an EMBL/GenBank/DDBJ whole genome shotgun (WGS) entry which is preliminary data.</text>
</comment>
<name>A0A7Y0A3K4_9FLAO</name>
<proteinExistence type="predicted"/>
<feature type="domain" description="BON" evidence="1">
    <location>
        <begin position="107"/>
        <end position="162"/>
    </location>
</feature>
<evidence type="ECO:0000313" key="2">
    <source>
        <dbReference type="EMBL" id="NML56043.1"/>
    </source>
</evidence>
<dbReference type="Proteomes" id="UP000552615">
    <property type="component" value="Unassembled WGS sequence"/>
</dbReference>
<sequence>MKKTIAMAALAVAISLGSVSCKKKVSDTDLQTQATTVVTSNPGASVEVKDGVAHLSGTFETQEAKDEMIKQLKAINGIKDVHDMATVAPAAAATPAPVETQSAVDPAVQQKVQDAVKDIPGVKVEVINGELTLTGNISSSDARKVKESVDALKVGKVNYNYTVNNK</sequence>
<dbReference type="PROSITE" id="PS51257">
    <property type="entry name" value="PROKAR_LIPOPROTEIN"/>
    <property type="match status" value="1"/>
</dbReference>
<feature type="domain" description="BON" evidence="1">
    <location>
        <begin position="26"/>
        <end position="89"/>
    </location>
</feature>
<accession>A0A7Y0A3K4</accession>
<protein>
    <submittedName>
        <fullName evidence="2">BON domain-containing protein</fullName>
    </submittedName>
</protein>
<reference evidence="2 3" key="1">
    <citation type="submission" date="2020-04" db="EMBL/GenBank/DDBJ databases">
        <title>Chryseobacterium sp. RJ-7-14 sp. nov., isolated from Jeju soil.</title>
        <authorList>
            <person name="Dahal R.H."/>
            <person name="Chaudhary D.K."/>
        </authorList>
    </citation>
    <scope>NUCLEOTIDE SEQUENCE [LARGE SCALE GENOMIC DNA]</scope>
    <source>
        <strain evidence="2 3">RJ-7-14</strain>
    </source>
</reference>